<dbReference type="AlphaFoldDB" id="A0ABD1E572"/>
<proteinExistence type="predicted"/>
<sequence length="108" mass="12573">MIEEYNIDLIQVYSNITDNGANVIKCTKLLQEIQEQELLGYVHSQNAEQEDEEEELIHIQIESVLAVVRYAAHTLQLAAYDVMKTIEFEINQYRKAVKNLRSNEKENC</sequence>
<evidence type="ECO:0000313" key="1">
    <source>
        <dbReference type="EMBL" id="KAL1489831.1"/>
    </source>
</evidence>
<accession>A0ABD1E572</accession>
<comment type="caution">
    <text evidence="1">The sequence shown here is derived from an EMBL/GenBank/DDBJ whole genome shotgun (WGS) entry which is preliminary data.</text>
</comment>
<evidence type="ECO:0000313" key="2">
    <source>
        <dbReference type="Proteomes" id="UP001566132"/>
    </source>
</evidence>
<name>A0ABD1E572_HYPHA</name>
<protein>
    <submittedName>
        <fullName evidence="1">Uncharacterized protein</fullName>
    </submittedName>
</protein>
<dbReference type="EMBL" id="JBDJPC010000011">
    <property type="protein sequence ID" value="KAL1489831.1"/>
    <property type="molecule type" value="Genomic_DNA"/>
</dbReference>
<dbReference type="InterPro" id="IPR012337">
    <property type="entry name" value="RNaseH-like_sf"/>
</dbReference>
<dbReference type="SUPFAM" id="SSF53098">
    <property type="entry name" value="Ribonuclease H-like"/>
    <property type="match status" value="1"/>
</dbReference>
<keyword evidence="2" id="KW-1185">Reference proteome</keyword>
<organism evidence="1 2">
    <name type="scientific">Hypothenemus hampei</name>
    <name type="common">Coffee berry borer</name>
    <dbReference type="NCBI Taxonomy" id="57062"/>
    <lineage>
        <taxon>Eukaryota</taxon>
        <taxon>Metazoa</taxon>
        <taxon>Ecdysozoa</taxon>
        <taxon>Arthropoda</taxon>
        <taxon>Hexapoda</taxon>
        <taxon>Insecta</taxon>
        <taxon>Pterygota</taxon>
        <taxon>Neoptera</taxon>
        <taxon>Endopterygota</taxon>
        <taxon>Coleoptera</taxon>
        <taxon>Polyphaga</taxon>
        <taxon>Cucujiformia</taxon>
        <taxon>Curculionidae</taxon>
        <taxon>Scolytinae</taxon>
        <taxon>Hypothenemus</taxon>
    </lineage>
</organism>
<reference evidence="1 2" key="1">
    <citation type="submission" date="2024-05" db="EMBL/GenBank/DDBJ databases">
        <title>Genetic variation in Jamaican populations of the coffee berry borer (Hypothenemus hampei).</title>
        <authorList>
            <person name="Errbii M."/>
            <person name="Myrie A."/>
        </authorList>
    </citation>
    <scope>NUCLEOTIDE SEQUENCE [LARGE SCALE GENOMIC DNA]</scope>
    <source>
        <strain evidence="1">JA-Hopewell-2020-01-JO</strain>
        <tissue evidence="1">Whole body</tissue>
    </source>
</reference>
<dbReference type="Proteomes" id="UP001566132">
    <property type="component" value="Unassembled WGS sequence"/>
</dbReference>
<gene>
    <name evidence="1" type="ORF">ABEB36_013763</name>
</gene>